<dbReference type="PANTHER" id="PTHR42034">
    <property type="entry name" value="CHROMOSOME 7, WHOLE GENOME SHOTGUN SEQUENCE-RELATED"/>
    <property type="match status" value="1"/>
</dbReference>
<dbReference type="Proteomes" id="UP001172155">
    <property type="component" value="Unassembled WGS sequence"/>
</dbReference>
<protein>
    <submittedName>
        <fullName evidence="1">Uncharacterized protein</fullName>
    </submittedName>
</protein>
<proteinExistence type="predicted"/>
<dbReference type="InterPro" id="IPR023213">
    <property type="entry name" value="CAT-like_dom_sf"/>
</dbReference>
<sequence length="336" mass="37226">MGEFFSTPETFCQNFGFMETFFTRFLGREVEASQFIIVGTVEFKFAGFIDVLEPRLQWESTTFKVHRDGMTAEKLFAQVERAAMVTLHYLPSAKKETDPNIHQSVYQAEHHHIDGRGVYYFFNQFFRLFTASEPRQTLTSADERTRLSPMMGDLLGLPKEPSAEQLEVASCWIGTGGSAEPLSATIEPQRAECAPTNSLRSVLRFSEEETSAVVSACKSRGVSATSAWMAAIDLSLAHFQSKGTPGGRISPDSGLATLATVDMRKYFPRTYDAKTAPLACYHAAIPIVLRVDGSFLDIARWAHAEFHGKGATKAREKAWAPLMKLMGDTIAASNPK</sequence>
<organism evidence="1 2">
    <name type="scientific">Schizothecium vesticola</name>
    <dbReference type="NCBI Taxonomy" id="314040"/>
    <lineage>
        <taxon>Eukaryota</taxon>
        <taxon>Fungi</taxon>
        <taxon>Dikarya</taxon>
        <taxon>Ascomycota</taxon>
        <taxon>Pezizomycotina</taxon>
        <taxon>Sordariomycetes</taxon>
        <taxon>Sordariomycetidae</taxon>
        <taxon>Sordariales</taxon>
        <taxon>Schizotheciaceae</taxon>
        <taxon>Schizothecium</taxon>
    </lineage>
</organism>
<dbReference type="EMBL" id="JAUKUD010000006">
    <property type="protein sequence ID" value="KAK0741574.1"/>
    <property type="molecule type" value="Genomic_DNA"/>
</dbReference>
<gene>
    <name evidence="1" type="ORF">B0T18DRAFT_432663</name>
</gene>
<evidence type="ECO:0000313" key="2">
    <source>
        <dbReference type="Proteomes" id="UP001172155"/>
    </source>
</evidence>
<dbReference type="PANTHER" id="PTHR42034:SF1">
    <property type="entry name" value="CONDENSATION DOMAIN-CONTAINING PROTEIN"/>
    <property type="match status" value="1"/>
</dbReference>
<keyword evidence="2" id="KW-1185">Reference proteome</keyword>
<name>A0AA40ELN9_9PEZI</name>
<dbReference type="Gene3D" id="3.30.559.10">
    <property type="entry name" value="Chloramphenicol acetyltransferase-like domain"/>
    <property type="match status" value="1"/>
</dbReference>
<dbReference type="Gene3D" id="3.30.559.30">
    <property type="entry name" value="Nonribosomal peptide synthetase, condensation domain"/>
    <property type="match status" value="1"/>
</dbReference>
<reference evidence="1" key="1">
    <citation type="submission" date="2023-06" db="EMBL/GenBank/DDBJ databases">
        <title>Genome-scale phylogeny and comparative genomics of the fungal order Sordariales.</title>
        <authorList>
            <consortium name="Lawrence Berkeley National Laboratory"/>
            <person name="Hensen N."/>
            <person name="Bonometti L."/>
            <person name="Westerberg I."/>
            <person name="Brannstrom I.O."/>
            <person name="Guillou S."/>
            <person name="Cros-Aarteil S."/>
            <person name="Calhoun S."/>
            <person name="Haridas S."/>
            <person name="Kuo A."/>
            <person name="Mondo S."/>
            <person name="Pangilinan J."/>
            <person name="Riley R."/>
            <person name="LaButti K."/>
            <person name="Andreopoulos B."/>
            <person name="Lipzen A."/>
            <person name="Chen C."/>
            <person name="Yanf M."/>
            <person name="Daum C."/>
            <person name="Ng V."/>
            <person name="Clum A."/>
            <person name="Steindorff A."/>
            <person name="Ohm R."/>
            <person name="Martin F."/>
            <person name="Silar P."/>
            <person name="Natvig D."/>
            <person name="Lalanne C."/>
            <person name="Gautier V."/>
            <person name="Ament-velasquez S.L."/>
            <person name="Kruys A."/>
            <person name="Hutchinson M.I."/>
            <person name="Powell A.J."/>
            <person name="Barry K."/>
            <person name="Miller A.N."/>
            <person name="Grigoriev I.V."/>
            <person name="Debuchy R."/>
            <person name="Gladieux P."/>
            <person name="Thoren M.H."/>
            <person name="Johannesson H."/>
        </authorList>
    </citation>
    <scope>NUCLEOTIDE SEQUENCE</scope>
    <source>
        <strain evidence="1">SMH3187-1</strain>
    </source>
</reference>
<dbReference type="AlphaFoldDB" id="A0AA40ELN9"/>
<evidence type="ECO:0000313" key="1">
    <source>
        <dbReference type="EMBL" id="KAK0741574.1"/>
    </source>
</evidence>
<comment type="caution">
    <text evidence="1">The sequence shown here is derived from an EMBL/GenBank/DDBJ whole genome shotgun (WGS) entry which is preliminary data.</text>
</comment>
<accession>A0AA40ELN9</accession>